<keyword evidence="3" id="KW-0687">Ribonucleoprotein</keyword>
<dbReference type="NCBIfam" id="TIGR00166">
    <property type="entry name" value="S6"/>
    <property type="match status" value="1"/>
</dbReference>
<dbReference type="GO" id="GO:0005840">
    <property type="term" value="C:ribosome"/>
    <property type="evidence" value="ECO:0007669"/>
    <property type="project" value="UniProtKB-KW"/>
</dbReference>
<dbReference type="AlphaFoldDB" id="A0A2M7E4I9"/>
<evidence type="ECO:0000313" key="4">
    <source>
        <dbReference type="EMBL" id="PIV62657.1"/>
    </source>
</evidence>
<dbReference type="GO" id="GO:0003735">
    <property type="term" value="F:structural constituent of ribosome"/>
    <property type="evidence" value="ECO:0007669"/>
    <property type="project" value="InterPro"/>
</dbReference>
<keyword evidence="3 4" id="KW-0689">Ribosomal protein</keyword>
<dbReference type="InterPro" id="IPR035980">
    <property type="entry name" value="Ribosomal_bS6_sf"/>
</dbReference>
<dbReference type="InterPro" id="IPR014717">
    <property type="entry name" value="Transl_elong_EF1B/ribsomal_bS6"/>
</dbReference>
<dbReference type="GO" id="GO:1990904">
    <property type="term" value="C:ribonucleoprotein complex"/>
    <property type="evidence" value="ECO:0007669"/>
    <property type="project" value="UniProtKB-KW"/>
</dbReference>
<name>A0A2M7E4I9_9BACT</name>
<accession>A0A2M7E4I9</accession>
<reference evidence="5" key="1">
    <citation type="submission" date="2017-09" db="EMBL/GenBank/DDBJ databases">
        <title>Depth-based differentiation of microbial function through sediment-hosted aquifers and enrichment of novel symbionts in the deep terrestrial subsurface.</title>
        <authorList>
            <person name="Probst A.J."/>
            <person name="Ladd B."/>
            <person name="Jarett J.K."/>
            <person name="Geller-Mcgrath D.E."/>
            <person name="Sieber C.M.K."/>
            <person name="Emerson J.B."/>
            <person name="Anantharaman K."/>
            <person name="Thomas B.C."/>
            <person name="Malmstrom R."/>
            <person name="Stieglmeier M."/>
            <person name="Klingl A."/>
            <person name="Woyke T."/>
            <person name="Ryan C.M."/>
            <person name="Banfield J.F."/>
        </authorList>
    </citation>
    <scope>NUCLEOTIDE SEQUENCE [LARGE SCALE GENOMIC DNA]</scope>
</reference>
<dbReference type="EMBL" id="PETM01000036">
    <property type="protein sequence ID" value="PIV62657.1"/>
    <property type="molecule type" value="Genomic_DNA"/>
</dbReference>
<dbReference type="Proteomes" id="UP000230116">
    <property type="component" value="Unassembled WGS sequence"/>
</dbReference>
<comment type="similarity">
    <text evidence="1 3">Belongs to the bacterial ribosomal protein bS6 family.</text>
</comment>
<sequence length="100" mass="12207">MFNFKLCYMAQYEMTFLLKQESDQEAIKKITDSLKTKVIEEKKWGKRTLTYPIKKQIELFYYSWKIESSEKNLQELRKKLDFNEVIVRYLIIKLDEPKAK</sequence>
<gene>
    <name evidence="3 4" type="primary">rpsF</name>
    <name evidence="4" type="ORF">COS12_01515</name>
</gene>
<evidence type="ECO:0000313" key="5">
    <source>
        <dbReference type="Proteomes" id="UP000230116"/>
    </source>
</evidence>
<organism evidence="4 5">
    <name type="scientific">Candidatus Roizmanbacteria bacterium CG01_land_8_20_14_3_00_33_9</name>
    <dbReference type="NCBI Taxonomy" id="1974843"/>
    <lineage>
        <taxon>Bacteria</taxon>
        <taxon>Candidatus Roizmaniibacteriota</taxon>
    </lineage>
</organism>
<keyword evidence="3" id="KW-0694">RNA-binding</keyword>
<dbReference type="GO" id="GO:0006412">
    <property type="term" value="P:translation"/>
    <property type="evidence" value="ECO:0007669"/>
    <property type="project" value="UniProtKB-UniRule"/>
</dbReference>
<comment type="function">
    <text evidence="3">Binds together with bS18 to 16S ribosomal RNA.</text>
</comment>
<dbReference type="InterPro" id="IPR020814">
    <property type="entry name" value="Ribosomal_S6_plastid/chlpt"/>
</dbReference>
<evidence type="ECO:0000256" key="2">
    <source>
        <dbReference type="ARBA" id="ARBA00035294"/>
    </source>
</evidence>
<evidence type="ECO:0000256" key="1">
    <source>
        <dbReference type="ARBA" id="ARBA00009512"/>
    </source>
</evidence>
<dbReference type="Pfam" id="PF01250">
    <property type="entry name" value="Ribosomal_S6"/>
    <property type="match status" value="1"/>
</dbReference>
<dbReference type="CDD" id="cd00473">
    <property type="entry name" value="bS6"/>
    <property type="match status" value="1"/>
</dbReference>
<comment type="caution">
    <text evidence="4">The sequence shown here is derived from an EMBL/GenBank/DDBJ whole genome shotgun (WGS) entry which is preliminary data.</text>
</comment>
<dbReference type="InterPro" id="IPR000529">
    <property type="entry name" value="Ribosomal_bS6"/>
</dbReference>
<keyword evidence="3" id="KW-0699">rRNA-binding</keyword>
<proteinExistence type="inferred from homology"/>
<dbReference type="Gene3D" id="3.30.70.60">
    <property type="match status" value="1"/>
</dbReference>
<dbReference type="GO" id="GO:0019843">
    <property type="term" value="F:rRNA binding"/>
    <property type="evidence" value="ECO:0007669"/>
    <property type="project" value="UniProtKB-UniRule"/>
</dbReference>
<dbReference type="SUPFAM" id="SSF54995">
    <property type="entry name" value="Ribosomal protein S6"/>
    <property type="match status" value="1"/>
</dbReference>
<dbReference type="HAMAP" id="MF_00360">
    <property type="entry name" value="Ribosomal_bS6"/>
    <property type="match status" value="1"/>
</dbReference>
<evidence type="ECO:0000256" key="3">
    <source>
        <dbReference type="HAMAP-Rule" id="MF_00360"/>
    </source>
</evidence>
<protein>
    <recommendedName>
        <fullName evidence="2 3">Small ribosomal subunit protein bS6</fullName>
    </recommendedName>
</protein>